<evidence type="ECO:0000259" key="2">
    <source>
        <dbReference type="Pfam" id="PF06580"/>
    </source>
</evidence>
<dbReference type="OrthoDB" id="9809908at2"/>
<proteinExistence type="predicted"/>
<keyword evidence="1" id="KW-0472">Membrane</keyword>
<protein>
    <recommendedName>
        <fullName evidence="2">Signal transduction histidine kinase internal region domain-containing protein</fullName>
    </recommendedName>
</protein>
<dbReference type="GO" id="GO:0000155">
    <property type="term" value="F:phosphorelay sensor kinase activity"/>
    <property type="evidence" value="ECO:0007669"/>
    <property type="project" value="InterPro"/>
</dbReference>
<sequence>MTEVIKKGVLNLAMKNLHRTNGLFVLCSFFITIINLFIRDNIVIILIMSCEIGLYTLLIAKLGIIILKFCVAKYNDDPIRFKCWRYGLSFGLGLIIFLILSVIFTRLAGIFDDIFYTQRIIFFILFPNAYIIIVLVLHDYVIVRETKNLTDLKNYQLEIKKSEAENLLLKQQIQPHFLFNALSTLKVLYKTDQEKGEHYLLQLSDFLRVSISHNNEEMTTLKDEVSLCLNYLEMQKIRFGDSLIWELKVNESTLETTFLPSFSLQPLVENAIKHNHFTKQNPLLIAIRQNQDSIEITNNINTKEKIEFSTGIGLSNLSDRFLLLTGKEIIIKNDGNSFNVSLNLIKNENNNN</sequence>
<dbReference type="AlphaFoldDB" id="A0A2U8QR87"/>
<dbReference type="Gene3D" id="3.30.565.10">
    <property type="entry name" value="Histidine kinase-like ATPase, C-terminal domain"/>
    <property type="match status" value="1"/>
</dbReference>
<dbReference type="PANTHER" id="PTHR34220">
    <property type="entry name" value="SENSOR HISTIDINE KINASE YPDA"/>
    <property type="match status" value="1"/>
</dbReference>
<dbReference type="GO" id="GO:0016020">
    <property type="term" value="C:membrane"/>
    <property type="evidence" value="ECO:0007669"/>
    <property type="project" value="InterPro"/>
</dbReference>
<dbReference type="InterPro" id="IPR036890">
    <property type="entry name" value="HATPase_C_sf"/>
</dbReference>
<feature type="domain" description="Signal transduction histidine kinase internal region" evidence="2">
    <location>
        <begin position="167"/>
        <end position="243"/>
    </location>
</feature>
<keyword evidence="1" id="KW-1133">Transmembrane helix</keyword>
<dbReference type="InterPro" id="IPR050640">
    <property type="entry name" value="Bact_2-comp_sensor_kinase"/>
</dbReference>
<reference evidence="3 4" key="1">
    <citation type="submission" date="2018-05" db="EMBL/GenBank/DDBJ databases">
        <title>Flavobacterium sp. MEBiC07310.</title>
        <authorList>
            <person name="Baek K."/>
        </authorList>
    </citation>
    <scope>NUCLEOTIDE SEQUENCE [LARGE SCALE GENOMIC DNA]</scope>
    <source>
        <strain evidence="3 4">MEBiC07310</strain>
    </source>
</reference>
<feature type="transmembrane region" description="Helical" evidence="1">
    <location>
        <begin position="120"/>
        <end position="143"/>
    </location>
</feature>
<accession>A0A2U8QR87</accession>
<dbReference type="Pfam" id="PF06580">
    <property type="entry name" value="His_kinase"/>
    <property type="match status" value="1"/>
</dbReference>
<dbReference type="EMBL" id="CP029463">
    <property type="protein sequence ID" value="AWM12647.1"/>
    <property type="molecule type" value="Genomic_DNA"/>
</dbReference>
<keyword evidence="4" id="KW-1185">Reference proteome</keyword>
<dbReference type="RefSeq" id="WP_109568056.1">
    <property type="nucleotide sequence ID" value="NZ_CP029463.1"/>
</dbReference>
<evidence type="ECO:0000313" key="3">
    <source>
        <dbReference type="EMBL" id="AWM12647.1"/>
    </source>
</evidence>
<evidence type="ECO:0000256" key="1">
    <source>
        <dbReference type="SAM" id="Phobius"/>
    </source>
</evidence>
<gene>
    <name evidence="3" type="ORF">DI487_01355</name>
</gene>
<feature type="transmembrane region" description="Helical" evidence="1">
    <location>
        <begin position="21"/>
        <end position="38"/>
    </location>
</feature>
<dbReference type="KEGG" id="fse:DI487_01355"/>
<dbReference type="PANTHER" id="PTHR34220:SF7">
    <property type="entry name" value="SENSOR HISTIDINE KINASE YPDA"/>
    <property type="match status" value="1"/>
</dbReference>
<dbReference type="Proteomes" id="UP000245429">
    <property type="component" value="Chromosome"/>
</dbReference>
<dbReference type="InterPro" id="IPR010559">
    <property type="entry name" value="Sig_transdc_His_kin_internal"/>
</dbReference>
<keyword evidence="1" id="KW-0812">Transmembrane</keyword>
<evidence type="ECO:0000313" key="4">
    <source>
        <dbReference type="Proteomes" id="UP000245429"/>
    </source>
</evidence>
<name>A0A2U8QR87_9FLAO</name>
<feature type="transmembrane region" description="Helical" evidence="1">
    <location>
        <begin position="44"/>
        <end position="71"/>
    </location>
</feature>
<organism evidence="3 4">
    <name type="scientific">Flavobacterium sediminis</name>
    <dbReference type="NCBI Taxonomy" id="2201181"/>
    <lineage>
        <taxon>Bacteria</taxon>
        <taxon>Pseudomonadati</taxon>
        <taxon>Bacteroidota</taxon>
        <taxon>Flavobacteriia</taxon>
        <taxon>Flavobacteriales</taxon>
        <taxon>Flavobacteriaceae</taxon>
        <taxon>Flavobacterium</taxon>
    </lineage>
</organism>
<feature type="transmembrane region" description="Helical" evidence="1">
    <location>
        <begin position="83"/>
        <end position="108"/>
    </location>
</feature>